<feature type="region of interest" description="Disordered" evidence="1">
    <location>
        <begin position="54"/>
        <end position="105"/>
    </location>
</feature>
<protein>
    <submittedName>
        <fullName evidence="2">Uncharacterized protein</fullName>
    </submittedName>
</protein>
<feature type="region of interest" description="Disordered" evidence="1">
    <location>
        <begin position="169"/>
        <end position="227"/>
    </location>
</feature>
<evidence type="ECO:0000256" key="1">
    <source>
        <dbReference type="SAM" id="MobiDB-lite"/>
    </source>
</evidence>
<reference evidence="2" key="1">
    <citation type="submission" date="2023-10" db="EMBL/GenBank/DDBJ databases">
        <authorList>
            <person name="Chen Y."/>
            <person name="Shah S."/>
            <person name="Dougan E. K."/>
            <person name="Thang M."/>
            <person name="Chan C."/>
        </authorList>
    </citation>
    <scope>NUCLEOTIDE SEQUENCE [LARGE SCALE GENOMIC DNA]</scope>
</reference>
<evidence type="ECO:0000313" key="3">
    <source>
        <dbReference type="Proteomes" id="UP001189429"/>
    </source>
</evidence>
<name>A0ABN9VMZ7_9DINO</name>
<feature type="compositionally biased region" description="Basic and acidic residues" evidence="1">
    <location>
        <begin position="66"/>
        <end position="80"/>
    </location>
</feature>
<dbReference type="Proteomes" id="UP001189429">
    <property type="component" value="Unassembled WGS sequence"/>
</dbReference>
<keyword evidence="3" id="KW-1185">Reference proteome</keyword>
<accession>A0ABN9VMZ7</accession>
<proteinExistence type="predicted"/>
<organism evidence="2 3">
    <name type="scientific">Prorocentrum cordatum</name>
    <dbReference type="NCBI Taxonomy" id="2364126"/>
    <lineage>
        <taxon>Eukaryota</taxon>
        <taxon>Sar</taxon>
        <taxon>Alveolata</taxon>
        <taxon>Dinophyceae</taxon>
        <taxon>Prorocentrales</taxon>
        <taxon>Prorocentraceae</taxon>
        <taxon>Prorocentrum</taxon>
    </lineage>
</organism>
<comment type="caution">
    <text evidence="2">The sequence shown here is derived from an EMBL/GenBank/DDBJ whole genome shotgun (WGS) entry which is preliminary data.</text>
</comment>
<feature type="region of interest" description="Disordered" evidence="1">
    <location>
        <begin position="1"/>
        <end position="28"/>
    </location>
</feature>
<sequence>MPENVLRISGEGAEIPMHRHPTGHRSVDLTQLPPEKFKIDQSVADQLLGPIFWGRQRNSDQANATAEDKPKETTAPKTEVHSSGTAAGETPSAGASGGNRFEKSVQQSGQIKAAVGKVKDKVELTRQAAVKVKQGFEDYKGKVVEMKNQLAEVDKQQHEYHEKLLGHFDGEESDRMSAFDNAPSLESEGSSNATAAASGLLQAHERLQPSKEHVKVSAGGSLHAARH</sequence>
<gene>
    <name evidence="2" type="ORF">PCOR1329_LOCUS59548</name>
</gene>
<feature type="compositionally biased region" description="Basic and acidic residues" evidence="1">
    <location>
        <begin position="203"/>
        <end position="215"/>
    </location>
</feature>
<evidence type="ECO:0000313" key="2">
    <source>
        <dbReference type="EMBL" id="CAK0874736.1"/>
    </source>
</evidence>
<dbReference type="EMBL" id="CAUYUJ010017427">
    <property type="protein sequence ID" value="CAK0874736.1"/>
    <property type="molecule type" value="Genomic_DNA"/>
</dbReference>